<dbReference type="RefSeq" id="WP_153383054.1">
    <property type="nucleotide sequence ID" value="NZ_VDFM01000006.1"/>
</dbReference>
<dbReference type="OrthoDB" id="9789566at2"/>
<evidence type="ECO:0000313" key="4">
    <source>
        <dbReference type="EMBL" id="MQS52581.1"/>
    </source>
</evidence>
<name>A0A5P0ZHQ6_9LACO</name>
<dbReference type="PROSITE" id="PS50977">
    <property type="entry name" value="HTH_TETR_2"/>
    <property type="match status" value="1"/>
</dbReference>
<evidence type="ECO:0000313" key="5">
    <source>
        <dbReference type="Proteomes" id="UP000380386"/>
    </source>
</evidence>
<dbReference type="Proteomes" id="UP000380386">
    <property type="component" value="Unassembled WGS sequence"/>
</dbReference>
<protein>
    <submittedName>
        <fullName evidence="4">TetR/AcrR family transcriptional regulator</fullName>
    </submittedName>
</protein>
<proteinExistence type="predicted"/>
<dbReference type="Pfam" id="PF00440">
    <property type="entry name" value="TetR_N"/>
    <property type="match status" value="1"/>
</dbReference>
<dbReference type="EMBL" id="VDFM01000006">
    <property type="protein sequence ID" value="MQS52581.1"/>
    <property type="molecule type" value="Genomic_DNA"/>
</dbReference>
<dbReference type="PANTHER" id="PTHR43479">
    <property type="entry name" value="ACREF/ENVCD OPERON REPRESSOR-RELATED"/>
    <property type="match status" value="1"/>
</dbReference>
<comment type="caution">
    <text evidence="4">The sequence shown here is derived from an EMBL/GenBank/DDBJ whole genome shotgun (WGS) entry which is preliminary data.</text>
</comment>
<feature type="domain" description="HTH tetR-type" evidence="3">
    <location>
        <begin position="3"/>
        <end position="63"/>
    </location>
</feature>
<dbReference type="InterPro" id="IPR009057">
    <property type="entry name" value="Homeodomain-like_sf"/>
</dbReference>
<dbReference type="AlphaFoldDB" id="A0A5P0ZHQ6"/>
<accession>A0A5P0ZHQ6</accession>
<gene>
    <name evidence="4" type="ORF">FHL02_06065</name>
</gene>
<dbReference type="PRINTS" id="PR00455">
    <property type="entry name" value="HTHTETR"/>
</dbReference>
<sequence length="224" mass="26278">MQDSRLQNIFESSCDLFINLGYTETKMKDIAKKSNISVGSMYDLFTSKKALLDFIFMTTLDESQIQYSGDLPIQGIDNSTLVKKTKNTYELKTEQLDQNLTEKNSKFTLESLITELFELFNIYGRYFLILEKNPNINRELIGLYENYRNKLYKNISTYLSNNIVSGKIRSLDNPFYDSMLIVDLIFWWATHKKYDSFENSKNNYSMDLMEKSISETLLQGYLEK</sequence>
<dbReference type="GO" id="GO:0003677">
    <property type="term" value="F:DNA binding"/>
    <property type="evidence" value="ECO:0007669"/>
    <property type="project" value="UniProtKB-UniRule"/>
</dbReference>
<dbReference type="InterPro" id="IPR050624">
    <property type="entry name" value="HTH-type_Tx_Regulator"/>
</dbReference>
<evidence type="ECO:0000256" key="2">
    <source>
        <dbReference type="PROSITE-ProRule" id="PRU00335"/>
    </source>
</evidence>
<dbReference type="PANTHER" id="PTHR43479:SF11">
    <property type="entry name" value="ACREF_ENVCD OPERON REPRESSOR-RELATED"/>
    <property type="match status" value="1"/>
</dbReference>
<dbReference type="SUPFAM" id="SSF46689">
    <property type="entry name" value="Homeodomain-like"/>
    <property type="match status" value="1"/>
</dbReference>
<evidence type="ECO:0000256" key="1">
    <source>
        <dbReference type="ARBA" id="ARBA00023125"/>
    </source>
</evidence>
<organism evidence="4 5">
    <name type="scientific">Companilactobacillus mishanensis</name>
    <dbReference type="NCBI Taxonomy" id="2486008"/>
    <lineage>
        <taxon>Bacteria</taxon>
        <taxon>Bacillati</taxon>
        <taxon>Bacillota</taxon>
        <taxon>Bacilli</taxon>
        <taxon>Lactobacillales</taxon>
        <taxon>Lactobacillaceae</taxon>
        <taxon>Companilactobacillus</taxon>
    </lineage>
</organism>
<keyword evidence="1 2" id="KW-0238">DNA-binding</keyword>
<reference evidence="4 5" key="1">
    <citation type="journal article" date="2019" name="Syst. Appl. Microbiol.">
        <title>Polyphasic characterization of two novel Lactobacillus spp. isolated from blown salami packages: Description of Lactobacillus halodurans sp. nov. and Lactobacillus salsicarnum sp. nov.</title>
        <authorList>
            <person name="Schuster J.A."/>
            <person name="Klingl A."/>
            <person name="Vogel R.F."/>
            <person name="Ehrmann M.A."/>
        </authorList>
    </citation>
    <scope>NUCLEOTIDE SEQUENCE [LARGE SCALE GENOMIC DNA]</scope>
    <source>
        <strain evidence="4 5">TMW 1.2118</strain>
    </source>
</reference>
<feature type="DNA-binding region" description="H-T-H motif" evidence="2">
    <location>
        <begin position="26"/>
        <end position="45"/>
    </location>
</feature>
<evidence type="ECO:0000259" key="3">
    <source>
        <dbReference type="PROSITE" id="PS50977"/>
    </source>
</evidence>
<dbReference type="Gene3D" id="1.10.357.10">
    <property type="entry name" value="Tetracycline Repressor, domain 2"/>
    <property type="match status" value="1"/>
</dbReference>
<dbReference type="InterPro" id="IPR001647">
    <property type="entry name" value="HTH_TetR"/>
</dbReference>